<organism evidence="1 2">
    <name type="scientific">Comamonas jiangduensis</name>
    <dbReference type="NCBI Taxonomy" id="1194168"/>
    <lineage>
        <taxon>Bacteria</taxon>
        <taxon>Pseudomonadati</taxon>
        <taxon>Pseudomonadota</taxon>
        <taxon>Betaproteobacteria</taxon>
        <taxon>Burkholderiales</taxon>
        <taxon>Comamonadaceae</taxon>
        <taxon>Comamonas</taxon>
    </lineage>
</organism>
<dbReference type="EMBL" id="JBGJLR010000015">
    <property type="protein sequence ID" value="MEZ2740295.1"/>
    <property type="molecule type" value="Genomic_DNA"/>
</dbReference>
<keyword evidence="2" id="KW-1185">Reference proteome</keyword>
<accession>A0ABV4IEM2</accession>
<dbReference type="RefSeq" id="WP_370893071.1">
    <property type="nucleotide sequence ID" value="NZ_JBGJLR010000015.1"/>
</dbReference>
<proteinExistence type="predicted"/>
<name>A0ABV4IEM2_9BURK</name>
<sequence length="130" mass="13593">MRADSAVAAAVGSGGAQAGGGGVAFVTSLDAKAQAYWGLSPKMLAQFQGRLLSVLIEQHRAGVVNMSAKELREAYFKTTGAWVDMSSISSTVHGLVKGGRVERLAVLRKCDVSGHDITPIRAVPQQQALV</sequence>
<reference evidence="1 2" key="1">
    <citation type="submission" date="2024-08" db="EMBL/GenBank/DDBJ databases">
        <authorList>
            <person name="Feng Z."/>
            <person name="Ronholm J."/>
        </authorList>
    </citation>
    <scope>NUCLEOTIDE SEQUENCE [LARGE SCALE GENOMIC DNA]</scope>
    <source>
        <strain evidence="1 2">4-AB0-8</strain>
    </source>
</reference>
<gene>
    <name evidence="1" type="ORF">ACBP88_12710</name>
</gene>
<evidence type="ECO:0000313" key="2">
    <source>
        <dbReference type="Proteomes" id="UP001567350"/>
    </source>
</evidence>
<comment type="caution">
    <text evidence="1">The sequence shown here is derived from an EMBL/GenBank/DDBJ whole genome shotgun (WGS) entry which is preliminary data.</text>
</comment>
<protein>
    <submittedName>
        <fullName evidence="1">Uncharacterized protein</fullName>
    </submittedName>
</protein>
<dbReference type="Proteomes" id="UP001567350">
    <property type="component" value="Unassembled WGS sequence"/>
</dbReference>
<evidence type="ECO:0000313" key="1">
    <source>
        <dbReference type="EMBL" id="MEZ2740295.1"/>
    </source>
</evidence>